<evidence type="ECO:0000256" key="10">
    <source>
        <dbReference type="ARBA" id="ARBA00023136"/>
    </source>
</evidence>
<gene>
    <name evidence="11" type="primary">nuoA</name>
    <name evidence="13" type="ORF">HGMM_F01E07C28</name>
    <name evidence="14" type="ORF">HGMM_F44F02C06</name>
</gene>
<dbReference type="Gene3D" id="1.20.58.1610">
    <property type="entry name" value="NADH:ubiquinone/plastoquinone oxidoreductase, chain 3"/>
    <property type="match status" value="1"/>
</dbReference>
<dbReference type="EMBL" id="AP011631">
    <property type="protein sequence ID" value="BAL52556.1"/>
    <property type="molecule type" value="Genomic_DNA"/>
</dbReference>
<dbReference type="EMBL" id="AP011760">
    <property type="protein sequence ID" value="BAL56865.1"/>
    <property type="molecule type" value="Genomic_DNA"/>
</dbReference>
<evidence type="ECO:0000313" key="14">
    <source>
        <dbReference type="EMBL" id="BAL56865.1"/>
    </source>
</evidence>
<dbReference type="PANTHER" id="PTHR11058">
    <property type="entry name" value="NADH-UBIQUINONE OXIDOREDUCTASE CHAIN 3"/>
    <property type="match status" value="1"/>
</dbReference>
<comment type="catalytic activity">
    <reaction evidence="11 12">
        <text>a quinone + NADH + 5 H(+)(in) = a quinol + NAD(+) + 4 H(+)(out)</text>
        <dbReference type="Rhea" id="RHEA:57888"/>
        <dbReference type="ChEBI" id="CHEBI:15378"/>
        <dbReference type="ChEBI" id="CHEBI:24646"/>
        <dbReference type="ChEBI" id="CHEBI:57540"/>
        <dbReference type="ChEBI" id="CHEBI:57945"/>
        <dbReference type="ChEBI" id="CHEBI:132124"/>
    </reaction>
</comment>
<dbReference type="InterPro" id="IPR023043">
    <property type="entry name" value="NAD(P)H_OxRDtase_bac/plastid"/>
</dbReference>
<name>H5SL29_9CHLR</name>
<dbReference type="HAMAP" id="MF_01394">
    <property type="entry name" value="NDH1_NuoA"/>
    <property type="match status" value="1"/>
</dbReference>
<feature type="transmembrane region" description="Helical" evidence="11">
    <location>
        <begin position="60"/>
        <end position="81"/>
    </location>
</feature>
<keyword evidence="10 11" id="KW-0472">Membrane</keyword>
<evidence type="ECO:0000256" key="7">
    <source>
        <dbReference type="ARBA" id="ARBA00022967"/>
    </source>
</evidence>
<evidence type="ECO:0000256" key="12">
    <source>
        <dbReference type="RuleBase" id="RU003639"/>
    </source>
</evidence>
<evidence type="ECO:0000256" key="1">
    <source>
        <dbReference type="ARBA" id="ARBA00004141"/>
    </source>
</evidence>
<accession>H5SL29</accession>
<evidence type="ECO:0000256" key="9">
    <source>
        <dbReference type="ARBA" id="ARBA00023027"/>
    </source>
</evidence>
<dbReference type="GO" id="GO:0050136">
    <property type="term" value="F:NADH dehydrogenase (quinone) (non-electrogenic) activity"/>
    <property type="evidence" value="ECO:0007669"/>
    <property type="project" value="UniProtKB-UniRule"/>
</dbReference>
<evidence type="ECO:0000256" key="4">
    <source>
        <dbReference type="ARBA" id="ARBA00022475"/>
    </source>
</evidence>
<reference evidence="14" key="1">
    <citation type="journal article" date="2005" name="Environ. Microbiol.">
        <title>Genetic and functional properties of uncultivated thermophilic crenarchaeotes from a subsurface gold mine as revealed by analysis of genome fragments.</title>
        <authorList>
            <person name="Nunoura T."/>
            <person name="Hirayama H."/>
            <person name="Takami H."/>
            <person name="Oida H."/>
            <person name="Nishi S."/>
            <person name="Shimamura S."/>
            <person name="Suzuki Y."/>
            <person name="Inagaki F."/>
            <person name="Takai K."/>
            <person name="Nealson K.H."/>
            <person name="Horikoshi K."/>
        </authorList>
    </citation>
    <scope>NUCLEOTIDE SEQUENCE</scope>
</reference>
<dbReference type="GO" id="GO:0048038">
    <property type="term" value="F:quinone binding"/>
    <property type="evidence" value="ECO:0007669"/>
    <property type="project" value="UniProtKB-KW"/>
</dbReference>
<keyword evidence="3 11" id="KW-0813">Transport</keyword>
<feature type="transmembrane region" description="Helical" evidence="11">
    <location>
        <begin position="87"/>
        <end position="109"/>
    </location>
</feature>
<sequence length="118" mass="13369">MLLEYVAIAILIVLATVIAGLAVVMGELFGPKRRTAVKSEPYESGMRPIGPGTRRMPVRFYLIAMLFILFDIEVVFLLPWAVVFRQLGLFGLVEMLIFIAILLVGYFYAWKKGALEWE</sequence>
<keyword evidence="4 11" id="KW-1003">Cell membrane</keyword>
<keyword evidence="6 11" id="KW-0874">Quinone</keyword>
<comment type="subcellular location">
    <subcellularLocation>
        <location evidence="11 12">Cell membrane</location>
        <topology evidence="11 12">Multi-pass membrane protein</topology>
    </subcellularLocation>
    <subcellularLocation>
        <location evidence="1">Membrane</location>
        <topology evidence="1">Multi-pass membrane protein</topology>
    </subcellularLocation>
</comment>
<comment type="similarity">
    <text evidence="2 11 12">Belongs to the complex I subunit 3 family.</text>
</comment>
<dbReference type="Pfam" id="PF00507">
    <property type="entry name" value="Oxidored_q4"/>
    <property type="match status" value="1"/>
</dbReference>
<keyword evidence="9 11" id="KW-0520">NAD</keyword>
<evidence type="ECO:0000256" key="2">
    <source>
        <dbReference type="ARBA" id="ARBA00008472"/>
    </source>
</evidence>
<dbReference type="InterPro" id="IPR000440">
    <property type="entry name" value="NADH_UbQ/plastoQ_OxRdtase_su3"/>
</dbReference>
<keyword evidence="7 11" id="KW-1278">Translocase</keyword>
<reference evidence="14" key="2">
    <citation type="journal article" date="2012" name="PLoS ONE">
        <title>A Deeply Branching Thermophilic Bacterium with an Ancient Acetyl-CoA Pathway Dominates a Subsurface Ecosystem.</title>
        <authorList>
            <person name="Takami H."/>
            <person name="Noguchi H."/>
            <person name="Takaki Y."/>
            <person name="Uchiyama I."/>
            <person name="Toyoda A."/>
            <person name="Nishi S."/>
            <person name="Chee G.-J."/>
            <person name="Arai W."/>
            <person name="Nunoura T."/>
            <person name="Itoh T."/>
            <person name="Hattori M."/>
            <person name="Takai K."/>
        </authorList>
    </citation>
    <scope>NUCLEOTIDE SEQUENCE</scope>
</reference>
<evidence type="ECO:0000256" key="11">
    <source>
        <dbReference type="HAMAP-Rule" id="MF_01394"/>
    </source>
</evidence>
<protein>
    <recommendedName>
        <fullName evidence="11">NADH-quinone oxidoreductase subunit A</fullName>
        <ecNumber evidence="11">7.1.1.-</ecNumber>
    </recommendedName>
    <alternativeName>
        <fullName evidence="11">NADH dehydrogenase I subunit A</fullName>
    </alternativeName>
    <alternativeName>
        <fullName evidence="11">NDH-1 subunit A</fullName>
    </alternativeName>
    <alternativeName>
        <fullName evidence="11">NUO1</fullName>
    </alternativeName>
</protein>
<organism evidence="14">
    <name type="scientific">uncultured Chloroflexota bacterium</name>
    <dbReference type="NCBI Taxonomy" id="166587"/>
    <lineage>
        <taxon>Bacteria</taxon>
        <taxon>Bacillati</taxon>
        <taxon>Chloroflexota</taxon>
        <taxon>environmental samples</taxon>
    </lineage>
</organism>
<keyword evidence="8 11" id="KW-1133">Transmembrane helix</keyword>
<dbReference type="EC" id="7.1.1.-" evidence="11"/>
<evidence type="ECO:0000256" key="3">
    <source>
        <dbReference type="ARBA" id="ARBA00022448"/>
    </source>
</evidence>
<dbReference type="InterPro" id="IPR038430">
    <property type="entry name" value="NDAH_ubi_oxred_su3_sf"/>
</dbReference>
<comment type="function">
    <text evidence="11">NDH-1 shuttles electrons from NADH, via FMN and iron-sulfur (Fe-S) centers, to quinones in the respiratory chain. The immediate electron acceptor for the enzyme in this species is believed to be ubiquinone. Couples the redox reaction to proton translocation (for every two electrons transferred, four hydrogen ions are translocated across the cytoplasmic membrane), and thus conserves the redox energy in a proton gradient.</text>
</comment>
<evidence type="ECO:0000256" key="8">
    <source>
        <dbReference type="ARBA" id="ARBA00022989"/>
    </source>
</evidence>
<dbReference type="AlphaFoldDB" id="H5SL29"/>
<evidence type="ECO:0000256" key="6">
    <source>
        <dbReference type="ARBA" id="ARBA00022719"/>
    </source>
</evidence>
<keyword evidence="5 11" id="KW-0812">Transmembrane</keyword>
<feature type="transmembrane region" description="Helical" evidence="11">
    <location>
        <begin position="6"/>
        <end position="29"/>
    </location>
</feature>
<dbReference type="GO" id="GO:0008137">
    <property type="term" value="F:NADH dehydrogenase (ubiquinone) activity"/>
    <property type="evidence" value="ECO:0007669"/>
    <property type="project" value="InterPro"/>
</dbReference>
<comment type="subunit">
    <text evidence="11">NDH-1 is composed of 14 different subunits. Subunits NuoA, H, J, K, L, M, N constitute the membrane sector of the complex.</text>
</comment>
<keyword evidence="11" id="KW-0830">Ubiquinone</keyword>
<evidence type="ECO:0000313" key="13">
    <source>
        <dbReference type="EMBL" id="BAL52556.1"/>
    </source>
</evidence>
<dbReference type="GO" id="GO:0005886">
    <property type="term" value="C:plasma membrane"/>
    <property type="evidence" value="ECO:0007669"/>
    <property type="project" value="UniProtKB-SubCell"/>
</dbReference>
<dbReference type="GO" id="GO:0030964">
    <property type="term" value="C:NADH dehydrogenase complex"/>
    <property type="evidence" value="ECO:0007669"/>
    <property type="project" value="TreeGrafter"/>
</dbReference>
<evidence type="ECO:0000256" key="5">
    <source>
        <dbReference type="ARBA" id="ARBA00022692"/>
    </source>
</evidence>
<dbReference type="PANTHER" id="PTHR11058:SF22">
    <property type="entry name" value="NADH-QUINONE OXIDOREDUCTASE SUBUNIT A"/>
    <property type="match status" value="1"/>
</dbReference>
<proteinExistence type="inferred from homology"/>